<accession>A0ABS3W7X0</accession>
<dbReference type="Pfam" id="PF12697">
    <property type="entry name" value="Abhydrolase_6"/>
    <property type="match status" value="1"/>
</dbReference>
<keyword evidence="3" id="KW-1185">Reference proteome</keyword>
<dbReference type="Gene3D" id="3.40.50.1820">
    <property type="entry name" value="alpha/beta hydrolase"/>
    <property type="match status" value="1"/>
</dbReference>
<dbReference type="InterPro" id="IPR000639">
    <property type="entry name" value="Epox_hydrolase-like"/>
</dbReference>
<gene>
    <name evidence="2" type="ORF">I8J29_09300</name>
</gene>
<dbReference type="Proteomes" id="UP000670947">
    <property type="component" value="Unassembled WGS sequence"/>
</dbReference>
<dbReference type="InterPro" id="IPR000073">
    <property type="entry name" value="AB_hydrolase_1"/>
</dbReference>
<comment type="caution">
    <text evidence="2">The sequence shown here is derived from an EMBL/GenBank/DDBJ whole genome shotgun (WGS) entry which is preliminary data.</text>
</comment>
<dbReference type="PRINTS" id="PR00111">
    <property type="entry name" value="ABHYDROLASE"/>
</dbReference>
<sequence>MSVYLLIHGAWHGAWCWGKMIALLESAGHRAIAIDLPGHGEDKTPISELTLEAYANCVATVIDGLDQEVILVGHSMGGMAVSQAAEYRPNRIKSLVYISAFLFKNGQNMIDVIPPHPYVQISDDGDTMTVSKHKVKDMLYNNCHMEDVQDAVSRWQVEALRPLLTPLELTQGNFGRIPRYYIECLRDNSVTIETQRSMQTASPCKKVFTLDTDHTPLFSTPGQLCSILLNQI</sequence>
<evidence type="ECO:0000313" key="2">
    <source>
        <dbReference type="EMBL" id="MBO7744389.1"/>
    </source>
</evidence>
<dbReference type="EMBL" id="JAGGDJ010000004">
    <property type="protein sequence ID" value="MBO7744389.1"/>
    <property type="molecule type" value="Genomic_DNA"/>
</dbReference>
<dbReference type="GO" id="GO:0016787">
    <property type="term" value="F:hydrolase activity"/>
    <property type="evidence" value="ECO:0007669"/>
    <property type="project" value="UniProtKB-KW"/>
</dbReference>
<protein>
    <submittedName>
        <fullName evidence="2">Alpha/beta fold hydrolase</fullName>
    </submittedName>
</protein>
<name>A0ABS3W7X0_9BACL</name>
<dbReference type="PANTHER" id="PTHR10992:SF1086">
    <property type="entry name" value="AB HYDROLASE-1 DOMAIN-CONTAINING PROTEIN"/>
    <property type="match status" value="1"/>
</dbReference>
<dbReference type="PANTHER" id="PTHR10992">
    <property type="entry name" value="METHYLESTERASE FAMILY MEMBER"/>
    <property type="match status" value="1"/>
</dbReference>
<evidence type="ECO:0000313" key="3">
    <source>
        <dbReference type="Proteomes" id="UP000670947"/>
    </source>
</evidence>
<reference evidence="2 3" key="1">
    <citation type="submission" date="2021-03" db="EMBL/GenBank/DDBJ databases">
        <title>Paenibacillus artemisicola MWE-103 whole genome sequence.</title>
        <authorList>
            <person name="Ham Y.J."/>
        </authorList>
    </citation>
    <scope>NUCLEOTIDE SEQUENCE [LARGE SCALE GENOMIC DNA]</scope>
    <source>
        <strain evidence="2 3">MWE-103</strain>
    </source>
</reference>
<dbReference type="SUPFAM" id="SSF53474">
    <property type="entry name" value="alpha/beta-Hydrolases"/>
    <property type="match status" value="1"/>
</dbReference>
<keyword evidence="2" id="KW-0378">Hydrolase</keyword>
<organism evidence="2 3">
    <name type="scientific">Paenibacillus artemisiicola</name>
    <dbReference type="NCBI Taxonomy" id="1172618"/>
    <lineage>
        <taxon>Bacteria</taxon>
        <taxon>Bacillati</taxon>
        <taxon>Bacillota</taxon>
        <taxon>Bacilli</taxon>
        <taxon>Bacillales</taxon>
        <taxon>Paenibacillaceae</taxon>
        <taxon>Paenibacillus</taxon>
    </lineage>
</organism>
<evidence type="ECO:0000259" key="1">
    <source>
        <dbReference type="Pfam" id="PF12697"/>
    </source>
</evidence>
<proteinExistence type="predicted"/>
<feature type="domain" description="AB hydrolase-1" evidence="1">
    <location>
        <begin position="5"/>
        <end position="224"/>
    </location>
</feature>
<dbReference type="InterPro" id="IPR029058">
    <property type="entry name" value="AB_hydrolase_fold"/>
</dbReference>
<dbReference type="PRINTS" id="PR00412">
    <property type="entry name" value="EPOXHYDRLASE"/>
</dbReference>
<dbReference type="RefSeq" id="WP_208847336.1">
    <property type="nucleotide sequence ID" value="NZ_JAGGDJ010000004.1"/>
</dbReference>
<dbReference type="InterPro" id="IPR045889">
    <property type="entry name" value="MES/HNL"/>
</dbReference>